<organism evidence="2 3">
    <name type="scientific">Penicillium ucsense</name>
    <dbReference type="NCBI Taxonomy" id="2839758"/>
    <lineage>
        <taxon>Eukaryota</taxon>
        <taxon>Fungi</taxon>
        <taxon>Dikarya</taxon>
        <taxon>Ascomycota</taxon>
        <taxon>Pezizomycotina</taxon>
        <taxon>Eurotiomycetes</taxon>
        <taxon>Eurotiomycetidae</taxon>
        <taxon>Eurotiales</taxon>
        <taxon>Aspergillaceae</taxon>
        <taxon>Penicillium</taxon>
    </lineage>
</organism>
<dbReference type="AlphaFoldDB" id="A0A8J8W2A1"/>
<protein>
    <submittedName>
        <fullName evidence="2">Uncharacterized protein</fullName>
    </submittedName>
</protein>
<evidence type="ECO:0000313" key="2">
    <source>
        <dbReference type="EMBL" id="KAF7714562.1"/>
    </source>
</evidence>
<evidence type="ECO:0000256" key="1">
    <source>
        <dbReference type="SAM" id="MobiDB-lite"/>
    </source>
</evidence>
<feature type="region of interest" description="Disordered" evidence="1">
    <location>
        <begin position="66"/>
        <end position="120"/>
    </location>
</feature>
<gene>
    <name evidence="2" type="ORF">PECM_008196</name>
</gene>
<feature type="compositionally biased region" description="Polar residues" evidence="1">
    <location>
        <begin position="1"/>
        <end position="39"/>
    </location>
</feature>
<dbReference type="EMBL" id="WIWV01000081">
    <property type="protein sequence ID" value="KAF7714562.1"/>
    <property type="molecule type" value="Genomic_DNA"/>
</dbReference>
<feature type="region of interest" description="Disordered" evidence="1">
    <location>
        <begin position="1"/>
        <end position="42"/>
    </location>
</feature>
<evidence type="ECO:0000313" key="3">
    <source>
        <dbReference type="Proteomes" id="UP000631181"/>
    </source>
</evidence>
<accession>A0A8J8W2A1</accession>
<dbReference type="OrthoDB" id="4590707at2759"/>
<reference evidence="2" key="1">
    <citation type="journal article" date="2020" name="Front. Microbiol.">
        <title>Gene regulatory networks of Penicillium echinulatum 2HH and Penicillium oxalicum 114-2 inferred by a computational biology approach.</title>
        <authorList>
            <person name="Lenz A.R."/>
            <person name="Galan-Vasquez E."/>
            <person name="Balbinot E."/>
            <person name="De Abreu F.P."/>
            <person name="De Oliveira N.S."/>
            <person name="Da Rosa L.O."/>
            <person name="De Avila E Silva S."/>
            <person name="Camassola M."/>
            <person name="Dillon A.J.P."/>
            <person name="Perez-Rueda E."/>
        </authorList>
    </citation>
    <scope>NUCLEOTIDE SEQUENCE</scope>
    <source>
        <strain evidence="2">S1M29</strain>
    </source>
</reference>
<name>A0A8J8W2A1_9EURO</name>
<dbReference type="Proteomes" id="UP000631181">
    <property type="component" value="Unassembled WGS sequence"/>
</dbReference>
<proteinExistence type="predicted"/>
<comment type="caution">
    <text evidence="2">The sequence shown here is derived from an EMBL/GenBank/DDBJ whole genome shotgun (WGS) entry which is preliminary data.</text>
</comment>
<feature type="compositionally biased region" description="Basic and acidic residues" evidence="1">
    <location>
        <begin position="66"/>
        <end position="80"/>
    </location>
</feature>
<keyword evidence="3" id="KW-1185">Reference proteome</keyword>
<sequence length="120" mass="12644">MTLATQVSVRSAASMRTCTSRLWSQSRASQKRFASTASENKGGVSRPLLIVGALAVPAALYMAREKESQLKGSLGKEDANHPGSGSQHPYMAESGKSVKGEGVTDTARLNGPVRVDRPAT</sequence>